<organism evidence="4">
    <name type="scientific">Tolypothrix bouteillei VB521301</name>
    <dbReference type="NCBI Taxonomy" id="1479485"/>
    <lineage>
        <taxon>Bacteria</taxon>
        <taxon>Bacillati</taxon>
        <taxon>Cyanobacteriota</taxon>
        <taxon>Cyanophyceae</taxon>
        <taxon>Nostocales</taxon>
        <taxon>Tolypothrichaceae</taxon>
        <taxon>Tolypothrix</taxon>
    </lineage>
</organism>
<keyword evidence="1" id="KW-0732">Signal</keyword>
<feature type="chain" id="PRO_5036532918" evidence="1">
    <location>
        <begin position="23"/>
        <end position="354"/>
    </location>
</feature>
<feature type="signal peptide" evidence="1">
    <location>
        <begin position="1"/>
        <end position="22"/>
    </location>
</feature>
<protein>
    <submittedName>
        <fullName evidence="4">Beta-lactamase</fullName>
    </submittedName>
    <submittedName>
        <fullName evidence="3">Serine hydrolase</fullName>
    </submittedName>
</protein>
<dbReference type="GO" id="GO:0046677">
    <property type="term" value="P:response to antibiotic"/>
    <property type="evidence" value="ECO:0007669"/>
    <property type="project" value="InterPro"/>
</dbReference>
<reference evidence="4" key="1">
    <citation type="journal article" date="2015" name="Genome Announc.">
        <title>Draft Genome Sequence of Tolypothrix boutellei Strain VB521301.</title>
        <authorList>
            <person name="Chandrababunaidu M.M."/>
            <person name="Singh D."/>
            <person name="Sen D."/>
            <person name="Bhan S."/>
            <person name="Das S."/>
            <person name="Gupta A."/>
            <person name="Adhikary S.P."/>
            <person name="Tripathy S."/>
        </authorList>
    </citation>
    <scope>NUCLEOTIDE SEQUENCE</scope>
    <source>
        <strain evidence="4">VB521301</strain>
    </source>
</reference>
<dbReference type="EMBL" id="JHEG04000001">
    <property type="protein sequence ID" value="KAF3890462.1"/>
    <property type="molecule type" value="Genomic_DNA"/>
</dbReference>
<reference evidence="3" key="2">
    <citation type="submission" date="2019-11" db="EMBL/GenBank/DDBJ databases">
        <title>Improved Assembly of Tolypothrix boutellei genome.</title>
        <authorList>
            <person name="Sarangi A.N."/>
            <person name="Mukherjee M."/>
            <person name="Ghosh S."/>
            <person name="Singh D."/>
            <person name="Das A."/>
            <person name="Kant S."/>
            <person name="Prusty A."/>
            <person name="Tripathy S."/>
        </authorList>
    </citation>
    <scope>NUCLEOTIDE SEQUENCE</scope>
    <source>
        <strain evidence="3">VB521301</strain>
    </source>
</reference>
<dbReference type="Gene3D" id="3.40.710.10">
    <property type="entry name" value="DD-peptidase/beta-lactamase superfamily"/>
    <property type="match status" value="1"/>
</dbReference>
<evidence type="ECO:0000259" key="2">
    <source>
        <dbReference type="Pfam" id="PF13354"/>
    </source>
</evidence>
<dbReference type="RefSeq" id="WP_038073084.1">
    <property type="nucleotide sequence ID" value="NZ_JHEG04000001.1"/>
</dbReference>
<dbReference type="AlphaFoldDB" id="A0A0C1NBP0"/>
<dbReference type="OrthoDB" id="9775096at2"/>
<dbReference type="GO" id="GO:0008800">
    <property type="term" value="F:beta-lactamase activity"/>
    <property type="evidence" value="ECO:0007669"/>
    <property type="project" value="InterPro"/>
</dbReference>
<dbReference type="InterPro" id="IPR012338">
    <property type="entry name" value="Beta-lactam/transpept-like"/>
</dbReference>
<dbReference type="EMBL" id="JHEG02000037">
    <property type="protein sequence ID" value="KIE12222.1"/>
    <property type="molecule type" value="Genomic_DNA"/>
</dbReference>
<evidence type="ECO:0000313" key="5">
    <source>
        <dbReference type="Proteomes" id="UP000029738"/>
    </source>
</evidence>
<dbReference type="SUPFAM" id="SSF56601">
    <property type="entry name" value="beta-lactamase/transpeptidase-like"/>
    <property type="match status" value="1"/>
</dbReference>
<evidence type="ECO:0000313" key="3">
    <source>
        <dbReference type="EMBL" id="KAF3890462.1"/>
    </source>
</evidence>
<dbReference type="STRING" id="1479485.DA73_0211685"/>
<keyword evidence="3" id="KW-0378">Hydrolase</keyword>
<sequence>MKLHWFVLSLTSIVLLSSPAKATPSQSAYSNQSRAIAQSKYSNSIADNNSSKELDRLPEIEFIAPKPETDSVNSGDRDSFAEIVPTGKEMSPLNSQIQALMARYSFLLPGMFFLDLQSGDYLNINGDKAFPAASTIKFPILIALFQEIEAGRVRFDESLVMRRDLVAGGSGDMQSQSVGSRFSVLQTATKMMTISDNTATNMIIDRLGGKAVLNQRFQSWGLKNTTIRNLLADVNGTNTTSAKDLVRLSALVTNDKLINNTSRSQVLQIMRQCHNQSMLPSGLGSGAIIAHKTGTLRFVLGDAGIIQTPNGKIYLAGILVKRPNHDSRATEFIRQVSRFLYDYENTAQLTGFQR</sequence>
<name>A0A0C1NBP0_9CYAN</name>
<keyword evidence="5" id="KW-1185">Reference proteome</keyword>
<dbReference type="InterPro" id="IPR000871">
    <property type="entry name" value="Beta-lactam_class-A"/>
</dbReference>
<comment type="caution">
    <text evidence="4">The sequence shown here is derived from an EMBL/GenBank/DDBJ whole genome shotgun (WGS) entry which is preliminary data.</text>
</comment>
<dbReference type="PANTHER" id="PTHR35333">
    <property type="entry name" value="BETA-LACTAMASE"/>
    <property type="match status" value="1"/>
</dbReference>
<dbReference type="Proteomes" id="UP000029738">
    <property type="component" value="Unassembled WGS sequence"/>
</dbReference>
<dbReference type="Pfam" id="PF13354">
    <property type="entry name" value="Beta-lactamase2"/>
    <property type="match status" value="1"/>
</dbReference>
<dbReference type="PANTHER" id="PTHR35333:SF4">
    <property type="entry name" value="SLR0121 PROTEIN"/>
    <property type="match status" value="1"/>
</dbReference>
<accession>A0A0C1NBP0</accession>
<dbReference type="InterPro" id="IPR045155">
    <property type="entry name" value="Beta-lactam_cat"/>
</dbReference>
<evidence type="ECO:0000256" key="1">
    <source>
        <dbReference type="SAM" id="SignalP"/>
    </source>
</evidence>
<dbReference type="GO" id="GO:0030655">
    <property type="term" value="P:beta-lactam antibiotic catabolic process"/>
    <property type="evidence" value="ECO:0007669"/>
    <property type="project" value="InterPro"/>
</dbReference>
<proteinExistence type="predicted"/>
<gene>
    <name evidence="4" type="ORF">DA73_0211685</name>
    <name evidence="3" type="ORF">DA73_0400037170</name>
</gene>
<evidence type="ECO:0000313" key="4">
    <source>
        <dbReference type="EMBL" id="KIE12222.1"/>
    </source>
</evidence>
<feature type="domain" description="Beta-lactamase class A catalytic" evidence="2">
    <location>
        <begin position="110"/>
        <end position="320"/>
    </location>
</feature>